<protein>
    <submittedName>
        <fullName evidence="1">Uncharacterized protein</fullName>
    </submittedName>
</protein>
<reference evidence="1" key="1">
    <citation type="journal article" date="2021" name="Proc. Natl. Acad. Sci. U.S.A.">
        <title>A Catalog of Tens of Thousands of Viruses from Human Metagenomes Reveals Hidden Associations with Chronic Diseases.</title>
        <authorList>
            <person name="Tisza M.J."/>
            <person name="Buck C.B."/>
        </authorList>
    </citation>
    <scope>NUCLEOTIDE SEQUENCE</scope>
    <source>
        <strain evidence="1">Ctz6O13</strain>
    </source>
</reference>
<organism evidence="1">
    <name type="scientific">Podoviridae sp. ctz6O13</name>
    <dbReference type="NCBI Taxonomy" id="2827757"/>
    <lineage>
        <taxon>Viruses</taxon>
        <taxon>Duplodnaviria</taxon>
        <taxon>Heunggongvirae</taxon>
        <taxon>Uroviricota</taxon>
        <taxon>Caudoviricetes</taxon>
    </lineage>
</organism>
<accession>A0A8S5TL08</accession>
<name>A0A8S5TL08_9CAUD</name>
<dbReference type="EMBL" id="BK032843">
    <property type="protein sequence ID" value="DAF63679.1"/>
    <property type="molecule type" value="Genomic_DNA"/>
</dbReference>
<proteinExistence type="predicted"/>
<sequence>MCAVSSTRRVFIVVTPGCLLRYYRCFFFCPVCFHILLRSLLCGCKNYKLGVKDRVLFCFTYVFLS</sequence>
<evidence type="ECO:0000313" key="1">
    <source>
        <dbReference type="EMBL" id="DAF63679.1"/>
    </source>
</evidence>